<dbReference type="SUPFAM" id="SSF52540">
    <property type="entry name" value="P-loop containing nucleoside triphosphate hydrolases"/>
    <property type="match status" value="1"/>
</dbReference>
<dbReference type="Proteomes" id="UP001500363">
    <property type="component" value="Unassembled WGS sequence"/>
</dbReference>
<dbReference type="PANTHER" id="PTHR16305">
    <property type="entry name" value="TESTICULAR SOLUBLE ADENYLYL CYCLASE"/>
    <property type="match status" value="1"/>
</dbReference>
<keyword evidence="2" id="KW-0067">ATP-binding</keyword>
<organism evidence="4 5">
    <name type="scientific">Kribbella lupini</name>
    <dbReference type="NCBI Taxonomy" id="291602"/>
    <lineage>
        <taxon>Bacteria</taxon>
        <taxon>Bacillati</taxon>
        <taxon>Actinomycetota</taxon>
        <taxon>Actinomycetes</taxon>
        <taxon>Propionibacteriales</taxon>
        <taxon>Kribbellaceae</taxon>
        <taxon>Kribbella</taxon>
    </lineage>
</organism>
<evidence type="ECO:0000259" key="3">
    <source>
        <dbReference type="PROSITE" id="PS50043"/>
    </source>
</evidence>
<accession>A0ABP4LDC4</accession>
<evidence type="ECO:0000313" key="4">
    <source>
        <dbReference type="EMBL" id="GAA1521409.1"/>
    </source>
</evidence>
<dbReference type="InterPro" id="IPR041664">
    <property type="entry name" value="AAA_16"/>
</dbReference>
<sequence length="918" mass="97864">MTGDGAESATGLLGRRVECEALDRLLAEVLAGASRVVILRGDAGVGKSALLGYLSGQVAGWRIAAVTGVESEMELAYSGLHQLCTPLLDHLDRLPAPQRDALRTVFGLSAGPVPDGLMVALATLSLVAEAAEKDPLICFVEDAQWLDRSSARVFGFVARRLLAERVAFVCAARPGTESDVFEGLPALWITGLRDGDARALLLGNVYGPLDTAVCDQIVSESHGNPLALLELPRTWSAGDLAGGFGLPDHHAVAGKIELSYRRRLLALPSDTRLLILAAAAEPLGDVALLRKAAASLGVDMVVAAPAMDAGLLRIRGRVEFAHPLVRSASYRAADVADRYRVHRALAAATDAHADPDRRAWHRALATSGPDAGVAAELEHSAGRASARGGLMAAAAFLTRATELTAEPADRVRLALTGAVANVQTGAFEIAQRLLGTAREGPADEAQRAQIDMVGALLAFTSKRGSEATPLLLAAARRLEPLDLQLARQTYLDAFSAAQFAARLNGGVSVVDVARAARAAPLTPELQPTAGDLLLDAFSALVEDYDGASQACRTALRRLRDEQIPSNERLRWLWQGCVLALEVWDDESAYALSSRHLKLARETGALSELPLALGSRTPVLVFCGELSAAAALVQEARSVREAMGVDEAPYGALTVAAWRGQVTEAGELIEVTLREAGARGEGVGVAISEYAHAVLCNSLGRYDEALAAARRACEDPQEMVAHNWGLAELVESATRTGHPELATEAAERLAMKARAGRTDWGLGMAARARALLSEGDDAEHRFREAIGHLGRARVRAELARAHLLYGEWLRRSNRPGDARGELSTASEMFAAMGMEGFADRAHRELAIAGSTARKHTIETRDDLTAQEAQIARLAREGLTNPEIGAQLFISARTVEWHLRKVFSKLGVSSRRQLRGTLIR</sequence>
<dbReference type="InterPro" id="IPR011990">
    <property type="entry name" value="TPR-like_helical_dom_sf"/>
</dbReference>
<protein>
    <submittedName>
        <fullName evidence="4">LuxR family transcriptional regulator</fullName>
    </submittedName>
</protein>
<dbReference type="InterPro" id="IPR027417">
    <property type="entry name" value="P-loop_NTPase"/>
</dbReference>
<feature type="domain" description="HTH luxR-type" evidence="3">
    <location>
        <begin position="855"/>
        <end position="918"/>
    </location>
</feature>
<dbReference type="Gene3D" id="1.25.40.10">
    <property type="entry name" value="Tetratricopeptide repeat domain"/>
    <property type="match status" value="1"/>
</dbReference>
<dbReference type="Pfam" id="PF00196">
    <property type="entry name" value="GerE"/>
    <property type="match status" value="1"/>
</dbReference>
<evidence type="ECO:0000313" key="5">
    <source>
        <dbReference type="Proteomes" id="UP001500363"/>
    </source>
</evidence>
<dbReference type="Gene3D" id="1.10.10.10">
    <property type="entry name" value="Winged helix-like DNA-binding domain superfamily/Winged helix DNA-binding domain"/>
    <property type="match status" value="1"/>
</dbReference>
<dbReference type="Pfam" id="PF13191">
    <property type="entry name" value="AAA_16"/>
    <property type="match status" value="1"/>
</dbReference>
<keyword evidence="5" id="KW-1185">Reference proteome</keyword>
<name>A0ABP4LDC4_9ACTN</name>
<dbReference type="CDD" id="cd06170">
    <property type="entry name" value="LuxR_C_like"/>
    <property type="match status" value="1"/>
</dbReference>
<dbReference type="SMART" id="SM00421">
    <property type="entry name" value="HTH_LUXR"/>
    <property type="match status" value="1"/>
</dbReference>
<keyword evidence="1" id="KW-0547">Nucleotide-binding</keyword>
<dbReference type="EMBL" id="BAAANC010000001">
    <property type="protein sequence ID" value="GAA1521409.1"/>
    <property type="molecule type" value="Genomic_DNA"/>
</dbReference>
<dbReference type="PANTHER" id="PTHR16305:SF35">
    <property type="entry name" value="TRANSCRIPTIONAL ACTIVATOR DOMAIN"/>
    <property type="match status" value="1"/>
</dbReference>
<dbReference type="InterPro" id="IPR016032">
    <property type="entry name" value="Sig_transdc_resp-reg_C-effctor"/>
</dbReference>
<dbReference type="SUPFAM" id="SSF46894">
    <property type="entry name" value="C-terminal effector domain of the bipartite response regulators"/>
    <property type="match status" value="1"/>
</dbReference>
<evidence type="ECO:0000256" key="1">
    <source>
        <dbReference type="ARBA" id="ARBA00022741"/>
    </source>
</evidence>
<dbReference type="SUPFAM" id="SSF48452">
    <property type="entry name" value="TPR-like"/>
    <property type="match status" value="1"/>
</dbReference>
<gene>
    <name evidence="4" type="ORF">GCM10009741_23030</name>
</gene>
<proteinExistence type="predicted"/>
<dbReference type="InterPro" id="IPR036388">
    <property type="entry name" value="WH-like_DNA-bd_sf"/>
</dbReference>
<dbReference type="PROSITE" id="PS50043">
    <property type="entry name" value="HTH_LUXR_2"/>
    <property type="match status" value="1"/>
</dbReference>
<dbReference type="InterPro" id="IPR000792">
    <property type="entry name" value="Tscrpt_reg_LuxR_C"/>
</dbReference>
<comment type="caution">
    <text evidence="4">The sequence shown here is derived from an EMBL/GenBank/DDBJ whole genome shotgun (WGS) entry which is preliminary data.</text>
</comment>
<dbReference type="RefSeq" id="WP_344172898.1">
    <property type="nucleotide sequence ID" value="NZ_BAAANC010000001.1"/>
</dbReference>
<evidence type="ECO:0000256" key="2">
    <source>
        <dbReference type="ARBA" id="ARBA00022840"/>
    </source>
</evidence>
<reference evidence="5" key="1">
    <citation type="journal article" date="2019" name="Int. J. Syst. Evol. Microbiol.">
        <title>The Global Catalogue of Microorganisms (GCM) 10K type strain sequencing project: providing services to taxonomists for standard genome sequencing and annotation.</title>
        <authorList>
            <consortium name="The Broad Institute Genomics Platform"/>
            <consortium name="The Broad Institute Genome Sequencing Center for Infectious Disease"/>
            <person name="Wu L."/>
            <person name="Ma J."/>
        </authorList>
    </citation>
    <scope>NUCLEOTIDE SEQUENCE [LARGE SCALE GENOMIC DNA]</scope>
    <source>
        <strain evidence="5">JCM 14303</strain>
    </source>
</reference>
<dbReference type="PRINTS" id="PR00038">
    <property type="entry name" value="HTHLUXR"/>
</dbReference>